<dbReference type="Proteomes" id="UP000572377">
    <property type="component" value="Unassembled WGS sequence"/>
</dbReference>
<name>A0A849KX83_9RHOB</name>
<protein>
    <submittedName>
        <fullName evidence="1">DUF3576 domain-containing protein</fullName>
    </submittedName>
</protein>
<dbReference type="RefSeq" id="WP_171321759.1">
    <property type="nucleotide sequence ID" value="NZ_JABFBC010000001.1"/>
</dbReference>
<dbReference type="AlphaFoldDB" id="A0A849KX83"/>
<keyword evidence="2" id="KW-1185">Reference proteome</keyword>
<sequence>MHQRLRTAGFAILCAALAGCGGGDDAARDMNIERQRENLPTAGMAERESFLSLFTPVDESREINVNRNLWRASLDVLSMFPLEAADPFSGVISTGWGRVNGASAPYRATVYVTGPALDARSLRVAVFRQSGGSAVAVSDQVAAQIEDAILTRARQFTVAAQGPR</sequence>
<dbReference type="EMBL" id="JABFBC010000001">
    <property type="protein sequence ID" value="NNU79077.1"/>
    <property type="molecule type" value="Genomic_DNA"/>
</dbReference>
<dbReference type="PROSITE" id="PS51257">
    <property type="entry name" value="PROKAR_LIPOPROTEIN"/>
    <property type="match status" value="1"/>
</dbReference>
<accession>A0A849KX83</accession>
<gene>
    <name evidence="1" type="ORF">HMH01_01380</name>
</gene>
<dbReference type="InterPro" id="IPR021959">
    <property type="entry name" value="DUF3576"/>
</dbReference>
<evidence type="ECO:0000313" key="1">
    <source>
        <dbReference type="EMBL" id="NNU79077.1"/>
    </source>
</evidence>
<organism evidence="1 2">
    <name type="scientific">Halovulum dunhuangense</name>
    <dbReference type="NCBI Taxonomy" id="1505036"/>
    <lineage>
        <taxon>Bacteria</taxon>
        <taxon>Pseudomonadati</taxon>
        <taxon>Pseudomonadota</taxon>
        <taxon>Alphaproteobacteria</taxon>
        <taxon>Rhodobacterales</taxon>
        <taxon>Paracoccaceae</taxon>
        <taxon>Halovulum</taxon>
    </lineage>
</organism>
<dbReference type="Pfam" id="PF12100">
    <property type="entry name" value="DUF3576"/>
    <property type="match status" value="1"/>
</dbReference>
<reference evidence="1 2" key="1">
    <citation type="submission" date="2020-05" db="EMBL/GenBank/DDBJ databases">
        <title>Gimesia benthica sp. nov., a novel planctomycete isolated from a deep-sea water sample of the Northwest Indian Ocean.</title>
        <authorList>
            <person name="Wang J."/>
            <person name="Ruan C."/>
            <person name="Song L."/>
            <person name="Zhu Y."/>
            <person name="Li A."/>
            <person name="Zheng X."/>
            <person name="Wang L."/>
            <person name="Lu Z."/>
            <person name="Huang Y."/>
            <person name="Du W."/>
            <person name="Zhou Y."/>
            <person name="Huang L."/>
            <person name="Dai X."/>
        </authorList>
    </citation>
    <scope>NUCLEOTIDE SEQUENCE [LARGE SCALE GENOMIC DNA]</scope>
    <source>
        <strain evidence="1 2">YYQ-30</strain>
    </source>
</reference>
<comment type="caution">
    <text evidence="1">The sequence shown here is derived from an EMBL/GenBank/DDBJ whole genome shotgun (WGS) entry which is preliminary data.</text>
</comment>
<proteinExistence type="predicted"/>
<evidence type="ECO:0000313" key="2">
    <source>
        <dbReference type="Proteomes" id="UP000572377"/>
    </source>
</evidence>